<dbReference type="Pfam" id="PF11721">
    <property type="entry name" value="Malectin"/>
    <property type="match status" value="1"/>
</dbReference>
<dbReference type="Gene3D" id="2.60.40.10">
    <property type="entry name" value="Immunoglobulins"/>
    <property type="match status" value="2"/>
</dbReference>
<dbReference type="AlphaFoldDB" id="A9ECS4"/>
<evidence type="ECO:0000259" key="6">
    <source>
        <dbReference type="Pfam" id="PF02837"/>
    </source>
</evidence>
<feature type="domain" description="Glycoside hydrolase family 2 catalytic" evidence="5">
    <location>
        <begin position="280"/>
        <end position="581"/>
    </location>
</feature>
<gene>
    <name evidence="8" type="ORF">KAOT1_04105</name>
</gene>
<evidence type="ECO:0000313" key="9">
    <source>
        <dbReference type="Proteomes" id="UP000002945"/>
    </source>
</evidence>
<dbReference type="Gene3D" id="2.60.120.430">
    <property type="entry name" value="Galactose-binding lectin"/>
    <property type="match status" value="1"/>
</dbReference>
<proteinExistence type="inferred from homology"/>
<dbReference type="InterPro" id="IPR006101">
    <property type="entry name" value="Glyco_hydro_2"/>
</dbReference>
<dbReference type="SUPFAM" id="SSF49785">
    <property type="entry name" value="Galactose-binding domain-like"/>
    <property type="match status" value="1"/>
</dbReference>
<dbReference type="SUPFAM" id="SSF49303">
    <property type="entry name" value="beta-Galactosidase/glucuronidase domain"/>
    <property type="match status" value="1"/>
</dbReference>
<dbReference type="Gene3D" id="3.20.20.80">
    <property type="entry name" value="Glycosidases"/>
    <property type="match status" value="1"/>
</dbReference>
<dbReference type="GO" id="GO:0004553">
    <property type="term" value="F:hydrolase activity, hydrolyzing O-glycosyl compounds"/>
    <property type="evidence" value="ECO:0007669"/>
    <property type="project" value="InterPro"/>
</dbReference>
<keyword evidence="9" id="KW-1185">Reference proteome</keyword>
<reference evidence="8 9" key="1">
    <citation type="journal article" date="2011" name="J. Bacteriol.">
        <title>Genome sequence of the algicidal bacterium Kordia algicida OT-1.</title>
        <authorList>
            <person name="Lee H.S."/>
            <person name="Kang S.G."/>
            <person name="Kwon K.K."/>
            <person name="Lee J.H."/>
            <person name="Kim S.J."/>
        </authorList>
    </citation>
    <scope>NUCLEOTIDE SEQUENCE [LARGE SCALE GENOMIC DNA]</scope>
    <source>
        <strain evidence="8 9">OT-1</strain>
    </source>
</reference>
<protein>
    <submittedName>
        <fullName evidence="8">Beta-galactosidase</fullName>
    </submittedName>
</protein>
<dbReference type="Pfam" id="PF02837">
    <property type="entry name" value="Glyco_hydro_2_N"/>
    <property type="match status" value="1"/>
</dbReference>
<dbReference type="InterPro" id="IPR006104">
    <property type="entry name" value="Glyco_hydro_2_N"/>
</dbReference>
<dbReference type="Proteomes" id="UP000002945">
    <property type="component" value="Unassembled WGS sequence"/>
</dbReference>
<feature type="domain" description="Malectin" evidence="7">
    <location>
        <begin position="680"/>
        <end position="816"/>
    </location>
</feature>
<keyword evidence="3" id="KW-0326">Glycosidase</keyword>
<dbReference type="Pfam" id="PF02836">
    <property type="entry name" value="Glyco_hydro_2_C"/>
    <property type="match status" value="1"/>
</dbReference>
<evidence type="ECO:0000259" key="4">
    <source>
        <dbReference type="Pfam" id="PF00703"/>
    </source>
</evidence>
<dbReference type="InterPro" id="IPR008979">
    <property type="entry name" value="Galactose-bd-like_sf"/>
</dbReference>
<comment type="similarity">
    <text evidence="1">Belongs to the glycosyl hydrolase 2 family.</text>
</comment>
<evidence type="ECO:0000259" key="5">
    <source>
        <dbReference type="Pfam" id="PF02836"/>
    </source>
</evidence>
<keyword evidence="2" id="KW-0378">Hydrolase</keyword>
<dbReference type="InterPro" id="IPR051913">
    <property type="entry name" value="GH2_Domain-Containing"/>
</dbReference>
<evidence type="ECO:0000256" key="3">
    <source>
        <dbReference type="ARBA" id="ARBA00023295"/>
    </source>
</evidence>
<dbReference type="STRING" id="391587.KAOT1_04105"/>
<dbReference type="GO" id="GO:0005975">
    <property type="term" value="P:carbohydrate metabolic process"/>
    <property type="evidence" value="ECO:0007669"/>
    <property type="project" value="InterPro"/>
</dbReference>
<evidence type="ECO:0000259" key="7">
    <source>
        <dbReference type="Pfam" id="PF11721"/>
    </source>
</evidence>
<dbReference type="SUPFAM" id="SSF51445">
    <property type="entry name" value="(Trans)glycosidases"/>
    <property type="match status" value="1"/>
</dbReference>
<dbReference type="Pfam" id="PF00703">
    <property type="entry name" value="Glyco_hydro_2"/>
    <property type="match status" value="1"/>
</dbReference>
<name>A9ECS4_9FLAO</name>
<dbReference type="InterPro" id="IPR006103">
    <property type="entry name" value="Glyco_hydro_2_cat"/>
</dbReference>
<sequence length="852" mass="98834">MCVAFFFLSHGQSKTINSGWQYSEDKTNWQTVNIPHTWNVKDAFDDVAGYRRGLGFYQKQLFVSSKEKDQIFYLKFNAVNQEATVFVNGKKVTNHKGGYTAFTTEITSHINFDSYNIIEVEVDNSHNENIPPLDADFTFYGGIYRDVELIKVPKQHFSLKDFASDGFYVNYDNVSNEKAGVNVTVLIDNFDEKTNTNVDLTIVDAENNLITEKHQKAKLNAKESKTIKVTFPEIKNPKLWSPDDPYLYKLQLTLRDTNGIILDQKYANIGFRWTTIDSENGFFLNGKPLKLIGINRHQDYKNYGNAVPIELQKQDIHLIKNMGANVIRFAHYPHARELYKLCDELGILVWTEIPIVNKVTDSEAFFEVSTTMQKEHIKQYYNYPSVVMFGYMNEIFLRLAFDRKSTKEEKEALKKTTLKLANQLEELTRKLAPNHITVMAGHLNEVYNETGIADVPMLLGWNLYFGWYDAQIEDLGTFLDDQHQRYPNRSLLLSEYGPGADVRIFTKTPKKFDFSTNYQAKLHQSYYKQITNRPFMTGMTAWNFADFGSEFRGDAIPHVNQKGLVQYDRTPKDIYYWYKSVLDTKEPFIHIATDNLKKLTLLEDETFPIQIYSNQPSISVFLNGEKYREYSLENGFVSVDLPLQNGQNRIEVMTHEVYEEKYVHINRIKTFDFENFKRFGINIGSHLYFYDEEQNITFVPDQVYKKGWFGYKNGTAYGITKDKNQGLPHNIKNTDAEPLFQTLLEGCNEYKMDVPEGNYKVILYFVEPQIKPTENIYNLSKNTATIDKKQRIFDVYINEKLIEKQLNLAQAYPEKYGVTLQTKIQTKKGLTLKLNAIEGLPVISGILIEKLD</sequence>
<evidence type="ECO:0000256" key="2">
    <source>
        <dbReference type="ARBA" id="ARBA00022801"/>
    </source>
</evidence>
<dbReference type="InterPro" id="IPR017853">
    <property type="entry name" value="GH"/>
</dbReference>
<dbReference type="HOGENOM" id="CLU_006501_5_0_10"/>
<dbReference type="EMBL" id="ABIB01000020">
    <property type="protein sequence ID" value="EDP94304.1"/>
    <property type="molecule type" value="Genomic_DNA"/>
</dbReference>
<organism evidence="8 9">
    <name type="scientific">Kordia algicida OT-1</name>
    <dbReference type="NCBI Taxonomy" id="391587"/>
    <lineage>
        <taxon>Bacteria</taxon>
        <taxon>Pseudomonadati</taxon>
        <taxon>Bacteroidota</taxon>
        <taxon>Flavobacteriia</taxon>
        <taxon>Flavobacteriales</taxon>
        <taxon>Flavobacteriaceae</taxon>
        <taxon>Kordia</taxon>
    </lineage>
</organism>
<evidence type="ECO:0000256" key="1">
    <source>
        <dbReference type="ARBA" id="ARBA00007401"/>
    </source>
</evidence>
<dbReference type="InterPro" id="IPR013783">
    <property type="entry name" value="Ig-like_fold"/>
</dbReference>
<feature type="domain" description="Glycosyl hydrolases family 2 sugar binding" evidence="6">
    <location>
        <begin position="18"/>
        <end position="153"/>
    </location>
</feature>
<dbReference type="InterPro" id="IPR036156">
    <property type="entry name" value="Beta-gal/glucu_dom_sf"/>
</dbReference>
<accession>A9ECS4</accession>
<dbReference type="eggNOG" id="COG3250">
    <property type="taxonomic scope" value="Bacteria"/>
</dbReference>
<dbReference type="PANTHER" id="PTHR42732:SF1">
    <property type="entry name" value="BETA-MANNOSIDASE"/>
    <property type="match status" value="1"/>
</dbReference>
<evidence type="ECO:0000313" key="8">
    <source>
        <dbReference type="EMBL" id="EDP94304.1"/>
    </source>
</evidence>
<feature type="domain" description="Glycoside hydrolase family 2 immunoglobulin-like beta-sandwich" evidence="4">
    <location>
        <begin position="168"/>
        <end position="272"/>
    </location>
</feature>
<dbReference type="InterPro" id="IPR021720">
    <property type="entry name" value="Malectin_dom"/>
</dbReference>
<dbReference type="InterPro" id="IPR006102">
    <property type="entry name" value="Ig-like_GH2"/>
</dbReference>
<dbReference type="PRINTS" id="PR00132">
    <property type="entry name" value="GLHYDRLASE2"/>
</dbReference>
<comment type="caution">
    <text evidence="8">The sequence shown here is derived from an EMBL/GenBank/DDBJ whole genome shotgun (WGS) entry which is preliminary data.</text>
</comment>
<dbReference type="PANTHER" id="PTHR42732">
    <property type="entry name" value="BETA-GALACTOSIDASE"/>
    <property type="match status" value="1"/>
</dbReference>
<dbReference type="Gene3D" id="2.60.120.260">
    <property type="entry name" value="Galactose-binding domain-like"/>
    <property type="match status" value="1"/>
</dbReference>